<keyword evidence="4" id="KW-0949">S-adenosyl-L-methionine</keyword>
<evidence type="ECO:0000256" key="2">
    <source>
        <dbReference type="ARBA" id="ARBA00022603"/>
    </source>
</evidence>
<dbReference type="Proteomes" id="UP000316181">
    <property type="component" value="Unassembled WGS sequence"/>
</dbReference>
<dbReference type="Pfam" id="PF07669">
    <property type="entry name" value="Eco57I"/>
    <property type="match status" value="1"/>
</dbReference>
<reference evidence="7 8" key="1">
    <citation type="submission" date="2019-06" db="EMBL/GenBank/DDBJ databases">
        <title>Sequencing the genomes of 1000 actinobacteria strains.</title>
        <authorList>
            <person name="Klenk H.-P."/>
        </authorList>
    </citation>
    <scope>NUCLEOTIDE SEQUENCE [LARGE SCALE GENOMIC DNA]</scope>
    <source>
        <strain evidence="7 8">DSM 10596</strain>
    </source>
</reference>
<evidence type="ECO:0000256" key="3">
    <source>
        <dbReference type="ARBA" id="ARBA00022679"/>
    </source>
</evidence>
<dbReference type="InterPro" id="IPR050953">
    <property type="entry name" value="N4_N6_ade-DNA_methylase"/>
</dbReference>
<evidence type="ECO:0000256" key="1">
    <source>
        <dbReference type="ARBA" id="ARBA00011900"/>
    </source>
</evidence>
<name>A0A542SRU2_9MICO</name>
<dbReference type="Gene3D" id="3.40.50.150">
    <property type="entry name" value="Vaccinia Virus protein VP39"/>
    <property type="match status" value="1"/>
</dbReference>
<dbReference type="InterPro" id="IPR011639">
    <property type="entry name" value="MethylTrfase_TaqI-like_dom"/>
</dbReference>
<gene>
    <name evidence="7" type="ORF">FB389_2074</name>
</gene>
<evidence type="ECO:0000313" key="8">
    <source>
        <dbReference type="Proteomes" id="UP000316181"/>
    </source>
</evidence>
<comment type="caution">
    <text evidence="7">The sequence shown here is derived from an EMBL/GenBank/DDBJ whole genome shotgun (WGS) entry which is preliminary data.</text>
</comment>
<keyword evidence="8" id="KW-1185">Reference proteome</keyword>
<comment type="catalytic activity">
    <reaction evidence="5">
        <text>a 2'-deoxyadenosine in DNA + S-adenosyl-L-methionine = an N(6)-methyl-2'-deoxyadenosine in DNA + S-adenosyl-L-homocysteine + H(+)</text>
        <dbReference type="Rhea" id="RHEA:15197"/>
        <dbReference type="Rhea" id="RHEA-COMP:12418"/>
        <dbReference type="Rhea" id="RHEA-COMP:12419"/>
        <dbReference type="ChEBI" id="CHEBI:15378"/>
        <dbReference type="ChEBI" id="CHEBI:57856"/>
        <dbReference type="ChEBI" id="CHEBI:59789"/>
        <dbReference type="ChEBI" id="CHEBI:90615"/>
        <dbReference type="ChEBI" id="CHEBI:90616"/>
        <dbReference type="EC" id="2.1.1.72"/>
    </reaction>
</comment>
<dbReference type="PANTHER" id="PTHR33841">
    <property type="entry name" value="DNA METHYLTRANSFERASE YEEA-RELATED"/>
    <property type="match status" value="1"/>
</dbReference>
<keyword evidence="3" id="KW-0808">Transferase</keyword>
<dbReference type="InterPro" id="IPR047939">
    <property type="entry name" value="BREX_1_PglX"/>
</dbReference>
<dbReference type="InterPro" id="IPR029063">
    <property type="entry name" value="SAM-dependent_MTases_sf"/>
</dbReference>
<dbReference type="RefSeq" id="WP_142113248.1">
    <property type="nucleotide sequence ID" value="NZ_BAAATB010000006.1"/>
</dbReference>
<evidence type="ECO:0000256" key="4">
    <source>
        <dbReference type="ARBA" id="ARBA00022691"/>
    </source>
</evidence>
<evidence type="ECO:0000259" key="6">
    <source>
        <dbReference type="Pfam" id="PF07669"/>
    </source>
</evidence>
<dbReference type="EMBL" id="VFNV01000001">
    <property type="protein sequence ID" value="TQK77346.1"/>
    <property type="molecule type" value="Genomic_DNA"/>
</dbReference>
<dbReference type="NCBIfam" id="NF033452">
    <property type="entry name" value="BREX_1_MTaseX"/>
    <property type="match status" value="1"/>
</dbReference>
<sequence length="1185" mass="132223">METSPLKSFGTWARRELITQVSARLTAVLAPASPERVENQRAVTMLERDIAAAGGGAKGKDAVADKVAYTWFNRIIALRFMDANGYTGVGVVSPAHGQQTGQPEILADAKRGSIDPAVVSNKRTLDAITGLLDGTRPSTDAQGEAYTLLLAEYCRYWNRSMPFMFEREGDYTELLIPANLLAADSILSKAASTLTAEVCRDVEVIGWLYQFYIAERKDEVFAGFKKGKKAGTAEIPAATQLFTPHWIVRYLVENSLGRLWMLNHPSSRLIEQMDYYVAPLDEETDFLTISSPEELKIIDPACGSGHMLTYAFDLLYAIYEEEGYAPSEIPELILTHNIYGTEIDPRAGALAAFALTMKARARQRTFLSRRVEPNICVIGPIAFSPDDLDSLVTRGGDKHAEQAFWNQFARADLLGALIDPDPDLSLRLAQHVSTLDDKGDLIFDNIIQRARRALRQAEFLTPRYAVVVANPPYMGSKNMDPALAAFAKLEYADSKSDLFAMFIHRCLDAAVAGGLVGLMTPFVWMFIGSYLPIRKRLVERETVMSLIQLEYSGFDGATVPICAYVAQRGHRDVSAAFVRLSDFIGPNVQGPKALEIIQADRRRKAEPSGTTDGMERHMHRVNPGDFAKVPGHPFAYWLSSAMRNAFTVGKPLRTIAEPKVGLQTGDVNRYLRRWWEVSGNRLATNCESAAQLAERSARWIPYDKGGDFRKWYGNQEFVLDWESNGNSVRKNPSARPQNTEYFFRKHIGMTAVSSGDPAFRMYPVGFAFDNASRGLFIESEEISADVIGFANSIVALSLLKATSPTLNYNVDEMAGLPVCAGAPRATVEQMISAARMDWDSFETSWNFVGSSLRIDQGKPAEIDLGDRAAAVSAHWATFASSQQARESENNRTTAEAYGLEHEVDVDVALHRVSLARNVEFRYGPGKKIEEYLELENLDSISELVSYAVGCMFGRYSLDKPGLILADQGATLQDYIAKVSAPTFAPDADNVLPIVDGDWFEDDIVARLRQFLRAAFGEQHFEDNLRFVEESLGVKNLREYFVTRAGRSRFYDDHVKRYKKRPIYWLFSSPKGSFNALIYMHRYTPSTVSTVLNEYLREFESKLEANLQHQERLAAGDGTPREKAAALKEAERLRKVLVELSEYEHDVLYPLASQQVAIDLDDGVKANYPKFYPALKKIAGLEANRE</sequence>
<dbReference type="PROSITE" id="PS00092">
    <property type="entry name" value="N6_MTASE"/>
    <property type="match status" value="1"/>
</dbReference>
<dbReference type="AlphaFoldDB" id="A0A542SRU2"/>
<accession>A0A542SRU2</accession>
<proteinExistence type="predicted"/>
<dbReference type="OrthoDB" id="4280289at2"/>
<organism evidence="7 8">
    <name type="scientific">Rarobacter incanus</name>
    <dbReference type="NCBI Taxonomy" id="153494"/>
    <lineage>
        <taxon>Bacteria</taxon>
        <taxon>Bacillati</taxon>
        <taxon>Actinomycetota</taxon>
        <taxon>Actinomycetes</taxon>
        <taxon>Micrococcales</taxon>
        <taxon>Rarobacteraceae</taxon>
        <taxon>Rarobacter</taxon>
    </lineage>
</organism>
<evidence type="ECO:0000313" key="7">
    <source>
        <dbReference type="EMBL" id="TQK77346.1"/>
    </source>
</evidence>
<dbReference type="EC" id="2.1.1.72" evidence="1"/>
<protein>
    <recommendedName>
        <fullName evidence="1">site-specific DNA-methyltransferase (adenine-specific)</fullName>
        <ecNumber evidence="1">2.1.1.72</ecNumber>
    </recommendedName>
</protein>
<dbReference type="GO" id="GO:0032259">
    <property type="term" value="P:methylation"/>
    <property type="evidence" value="ECO:0007669"/>
    <property type="project" value="UniProtKB-KW"/>
</dbReference>
<dbReference type="PRINTS" id="PR00507">
    <property type="entry name" value="N12N6MTFRASE"/>
</dbReference>
<dbReference type="GO" id="GO:0009007">
    <property type="term" value="F:site-specific DNA-methyltransferase (adenine-specific) activity"/>
    <property type="evidence" value="ECO:0007669"/>
    <property type="project" value="UniProtKB-EC"/>
</dbReference>
<dbReference type="PANTHER" id="PTHR33841:SF1">
    <property type="entry name" value="DNA METHYLTRANSFERASE A"/>
    <property type="match status" value="1"/>
</dbReference>
<evidence type="ECO:0000256" key="5">
    <source>
        <dbReference type="ARBA" id="ARBA00047942"/>
    </source>
</evidence>
<dbReference type="GO" id="GO:0003676">
    <property type="term" value="F:nucleic acid binding"/>
    <property type="evidence" value="ECO:0007669"/>
    <property type="project" value="InterPro"/>
</dbReference>
<dbReference type="GO" id="GO:0006304">
    <property type="term" value="P:DNA modification"/>
    <property type="evidence" value="ECO:0007669"/>
    <property type="project" value="InterPro"/>
</dbReference>
<feature type="domain" description="Type II methyltransferase M.TaqI-like" evidence="6">
    <location>
        <begin position="336"/>
        <end position="551"/>
    </location>
</feature>
<dbReference type="SUPFAM" id="SSF53335">
    <property type="entry name" value="S-adenosyl-L-methionine-dependent methyltransferases"/>
    <property type="match status" value="1"/>
</dbReference>
<keyword evidence="2 7" id="KW-0489">Methyltransferase</keyword>
<dbReference type="InterPro" id="IPR002052">
    <property type="entry name" value="DNA_methylase_N6_adenine_CS"/>
</dbReference>